<proteinExistence type="predicted"/>
<evidence type="ECO:0000313" key="2">
    <source>
        <dbReference type="Proteomes" id="UP000325081"/>
    </source>
</evidence>
<dbReference type="EMBL" id="BKCP01003002">
    <property type="protein sequence ID" value="GER28759.1"/>
    <property type="molecule type" value="Genomic_DNA"/>
</dbReference>
<organism evidence="1 2">
    <name type="scientific">Striga asiatica</name>
    <name type="common">Asiatic witchweed</name>
    <name type="synonym">Buchnera asiatica</name>
    <dbReference type="NCBI Taxonomy" id="4170"/>
    <lineage>
        <taxon>Eukaryota</taxon>
        <taxon>Viridiplantae</taxon>
        <taxon>Streptophyta</taxon>
        <taxon>Embryophyta</taxon>
        <taxon>Tracheophyta</taxon>
        <taxon>Spermatophyta</taxon>
        <taxon>Magnoliopsida</taxon>
        <taxon>eudicotyledons</taxon>
        <taxon>Gunneridae</taxon>
        <taxon>Pentapetalae</taxon>
        <taxon>asterids</taxon>
        <taxon>lamiids</taxon>
        <taxon>Lamiales</taxon>
        <taxon>Orobanchaceae</taxon>
        <taxon>Buchnereae</taxon>
        <taxon>Striga</taxon>
    </lineage>
</organism>
<accession>A0A5A7P7K3</accession>
<keyword evidence="2" id="KW-1185">Reference proteome</keyword>
<evidence type="ECO:0000313" key="1">
    <source>
        <dbReference type="EMBL" id="GER28759.1"/>
    </source>
</evidence>
<name>A0A5A7P7K3_STRAF</name>
<dbReference type="AlphaFoldDB" id="A0A5A7P7K3"/>
<sequence>MARAPIIPRPSTNPKVTKLQVNGLGPPDTQRAINRPVPCHVNRPCPGHGAITIDKGHEMPSGTLPLNKLEHSFRAQRVGHTLATWTPSTTTDSFLSSHAVISRSRLSITISLCALNPSTAICFGLIKSQVIALPSDFPLVGLLSPSSLASEAAEMLGFFLALASATATGSKCSPAW</sequence>
<reference evidence="2" key="1">
    <citation type="journal article" date="2019" name="Curr. Biol.">
        <title>Genome Sequence of Striga asiatica Provides Insight into the Evolution of Plant Parasitism.</title>
        <authorList>
            <person name="Yoshida S."/>
            <person name="Kim S."/>
            <person name="Wafula E.K."/>
            <person name="Tanskanen J."/>
            <person name="Kim Y.M."/>
            <person name="Honaas L."/>
            <person name="Yang Z."/>
            <person name="Spallek T."/>
            <person name="Conn C.E."/>
            <person name="Ichihashi Y."/>
            <person name="Cheong K."/>
            <person name="Cui S."/>
            <person name="Der J.P."/>
            <person name="Gundlach H."/>
            <person name="Jiao Y."/>
            <person name="Hori C."/>
            <person name="Ishida J.K."/>
            <person name="Kasahara H."/>
            <person name="Kiba T."/>
            <person name="Kim M.S."/>
            <person name="Koo N."/>
            <person name="Laohavisit A."/>
            <person name="Lee Y.H."/>
            <person name="Lumba S."/>
            <person name="McCourt P."/>
            <person name="Mortimer J.C."/>
            <person name="Mutuku J.M."/>
            <person name="Nomura T."/>
            <person name="Sasaki-Sekimoto Y."/>
            <person name="Seto Y."/>
            <person name="Wang Y."/>
            <person name="Wakatake T."/>
            <person name="Sakakibara H."/>
            <person name="Demura T."/>
            <person name="Yamaguchi S."/>
            <person name="Yoneyama K."/>
            <person name="Manabe R.I."/>
            <person name="Nelson D.C."/>
            <person name="Schulman A.H."/>
            <person name="Timko M.P."/>
            <person name="dePamphilis C.W."/>
            <person name="Choi D."/>
            <person name="Shirasu K."/>
        </authorList>
    </citation>
    <scope>NUCLEOTIDE SEQUENCE [LARGE SCALE GENOMIC DNA]</scope>
    <source>
        <strain evidence="2">cv. UVA1</strain>
    </source>
</reference>
<comment type="caution">
    <text evidence="1">The sequence shown here is derived from an EMBL/GenBank/DDBJ whole genome shotgun (WGS) entry which is preliminary data.</text>
</comment>
<dbReference type="Proteomes" id="UP000325081">
    <property type="component" value="Unassembled WGS sequence"/>
</dbReference>
<protein>
    <submittedName>
        <fullName evidence="1">Uncharacterized protein</fullName>
    </submittedName>
</protein>
<gene>
    <name evidence="1" type="ORF">STAS_04589</name>
</gene>